<dbReference type="OrthoDB" id="5331396at2759"/>
<feature type="transmembrane region" description="Helical" evidence="2">
    <location>
        <begin position="47"/>
        <end position="71"/>
    </location>
</feature>
<dbReference type="AlphaFoldDB" id="A0A9N9BCZ3"/>
<comment type="caution">
    <text evidence="3">The sequence shown here is derived from an EMBL/GenBank/DDBJ whole genome shotgun (WGS) entry which is preliminary data.</text>
</comment>
<dbReference type="Proteomes" id="UP000789706">
    <property type="component" value="Unassembled WGS sequence"/>
</dbReference>
<sequence>MQSFTQKFRQFQQQSRHTIYRAQHNETSADIEKPEKRLTPIIRNPIGAFRGGLIGFLLGLTIAGGSGYYYLLDEYHTASNLLLSSVEELQKSTSKVRDYAQKIERLEGELKSLQGSAATTDQIKELRSETRKLFDGLNLQHLELKTNVWNISEYMKKLN</sequence>
<accession>A0A9N9BCZ3</accession>
<reference evidence="3" key="1">
    <citation type="submission" date="2021-06" db="EMBL/GenBank/DDBJ databases">
        <authorList>
            <person name="Kallberg Y."/>
            <person name="Tangrot J."/>
            <person name="Rosling A."/>
        </authorList>
    </citation>
    <scope>NUCLEOTIDE SEQUENCE</scope>
    <source>
        <strain evidence="3">AZ414A</strain>
    </source>
</reference>
<name>A0A9N9BCZ3_9GLOM</name>
<evidence type="ECO:0000313" key="3">
    <source>
        <dbReference type="EMBL" id="CAG8561481.1"/>
    </source>
</evidence>
<gene>
    <name evidence="3" type="ORF">DEBURN_LOCUS7611</name>
</gene>
<evidence type="ECO:0000256" key="2">
    <source>
        <dbReference type="SAM" id="Phobius"/>
    </source>
</evidence>
<keyword evidence="2" id="KW-0812">Transmembrane</keyword>
<proteinExistence type="predicted"/>
<keyword evidence="4" id="KW-1185">Reference proteome</keyword>
<evidence type="ECO:0000313" key="4">
    <source>
        <dbReference type="Proteomes" id="UP000789706"/>
    </source>
</evidence>
<keyword evidence="2" id="KW-0472">Membrane</keyword>
<dbReference type="PANTHER" id="PTHR37849:SF1">
    <property type="entry name" value="YALI0E11605P"/>
    <property type="match status" value="1"/>
</dbReference>
<keyword evidence="1" id="KW-0175">Coiled coil</keyword>
<organism evidence="3 4">
    <name type="scientific">Diversispora eburnea</name>
    <dbReference type="NCBI Taxonomy" id="1213867"/>
    <lineage>
        <taxon>Eukaryota</taxon>
        <taxon>Fungi</taxon>
        <taxon>Fungi incertae sedis</taxon>
        <taxon>Mucoromycota</taxon>
        <taxon>Glomeromycotina</taxon>
        <taxon>Glomeromycetes</taxon>
        <taxon>Diversisporales</taxon>
        <taxon>Diversisporaceae</taxon>
        <taxon>Diversispora</taxon>
    </lineage>
</organism>
<feature type="coiled-coil region" evidence="1">
    <location>
        <begin position="89"/>
        <end position="116"/>
    </location>
</feature>
<dbReference type="EMBL" id="CAJVPK010000948">
    <property type="protein sequence ID" value="CAG8561481.1"/>
    <property type="molecule type" value="Genomic_DNA"/>
</dbReference>
<protein>
    <submittedName>
        <fullName evidence="3">6318_t:CDS:1</fullName>
    </submittedName>
</protein>
<evidence type="ECO:0000256" key="1">
    <source>
        <dbReference type="SAM" id="Coils"/>
    </source>
</evidence>
<dbReference type="PANTHER" id="PTHR37849">
    <property type="entry name" value="YALI0E11605P"/>
    <property type="match status" value="1"/>
</dbReference>
<keyword evidence="2" id="KW-1133">Transmembrane helix</keyword>